<feature type="domain" description="DUF7847" evidence="2">
    <location>
        <begin position="45"/>
        <end position="297"/>
    </location>
</feature>
<accession>A0A8T4JAT1</accession>
<comment type="caution">
    <text evidence="3">The sequence shown here is derived from an EMBL/GenBank/DDBJ whole genome shotgun (WGS) entry which is preliminary data.</text>
</comment>
<dbReference type="InterPro" id="IPR057169">
    <property type="entry name" value="DUF7847"/>
</dbReference>
<protein>
    <recommendedName>
        <fullName evidence="2">DUF7847 domain-containing protein</fullName>
    </recommendedName>
</protein>
<organism evidence="3 4">
    <name type="scientific">Streptomyces daliensis</name>
    <dbReference type="NCBI Taxonomy" id="299421"/>
    <lineage>
        <taxon>Bacteria</taxon>
        <taxon>Bacillati</taxon>
        <taxon>Actinomycetota</taxon>
        <taxon>Actinomycetes</taxon>
        <taxon>Kitasatosporales</taxon>
        <taxon>Streptomycetaceae</taxon>
        <taxon>Streptomyces</taxon>
    </lineage>
</organism>
<feature type="transmembrane region" description="Helical" evidence="1">
    <location>
        <begin position="282"/>
        <end position="310"/>
    </location>
</feature>
<feature type="transmembrane region" description="Helical" evidence="1">
    <location>
        <begin position="143"/>
        <end position="169"/>
    </location>
</feature>
<keyword evidence="1" id="KW-0812">Transmembrane</keyword>
<feature type="transmembrane region" description="Helical" evidence="1">
    <location>
        <begin position="108"/>
        <end position="128"/>
    </location>
</feature>
<reference evidence="3" key="1">
    <citation type="submission" date="2021-04" db="EMBL/GenBank/DDBJ databases">
        <title>Sequencing of actinobacteria type strains.</title>
        <authorList>
            <person name="Nguyen G.-S."/>
            <person name="Wentzel A."/>
        </authorList>
    </citation>
    <scope>NUCLEOTIDE SEQUENCE</scope>
    <source>
        <strain evidence="3">DSM 42095</strain>
    </source>
</reference>
<keyword evidence="4" id="KW-1185">Reference proteome</keyword>
<dbReference type="EMBL" id="JAGSMN010001712">
    <property type="protein sequence ID" value="MBR7678674.1"/>
    <property type="molecule type" value="Genomic_DNA"/>
</dbReference>
<proteinExistence type="predicted"/>
<evidence type="ECO:0000313" key="3">
    <source>
        <dbReference type="EMBL" id="MBR7678674.1"/>
    </source>
</evidence>
<gene>
    <name evidence="3" type="ORF">KDA82_38125</name>
</gene>
<dbReference type="Proteomes" id="UP000675554">
    <property type="component" value="Unassembled WGS sequence"/>
</dbReference>
<feature type="non-terminal residue" evidence="3">
    <location>
        <position position="1"/>
    </location>
</feature>
<evidence type="ECO:0000313" key="4">
    <source>
        <dbReference type="Proteomes" id="UP000675554"/>
    </source>
</evidence>
<feature type="transmembrane region" description="Helical" evidence="1">
    <location>
        <begin position="33"/>
        <end position="60"/>
    </location>
</feature>
<dbReference type="AlphaFoldDB" id="A0A8T4JAT1"/>
<evidence type="ECO:0000259" key="2">
    <source>
        <dbReference type="Pfam" id="PF25231"/>
    </source>
</evidence>
<keyword evidence="1" id="KW-1133">Transmembrane helix</keyword>
<evidence type="ECO:0000256" key="1">
    <source>
        <dbReference type="SAM" id="Phobius"/>
    </source>
</evidence>
<name>A0A8T4JAT1_9ACTN</name>
<feature type="transmembrane region" description="Helical" evidence="1">
    <location>
        <begin position="233"/>
        <end position="251"/>
    </location>
</feature>
<feature type="transmembrane region" description="Helical" evidence="1">
    <location>
        <begin position="80"/>
        <end position="101"/>
    </location>
</feature>
<feature type="transmembrane region" description="Helical" evidence="1">
    <location>
        <begin position="181"/>
        <end position="203"/>
    </location>
</feature>
<keyword evidence="1" id="KW-0472">Membrane</keyword>
<sequence>YAPKPGVIPLHPLGVGDLLGAVFSTVGRYWKQLYGLTFALMGAALVAGAVVVGGALAVVWGTVDEVFRDVDHPEADGDQLLTLISAGVIAALLLIAIGVYVMSALTAAHAVTVSHAVTGHPLTLGALWRQTRPRVASVLGVQLLRALIVCGLLVVGYGTVIGMIVGTIASAGESSMTGLTVVAVLAGVLVFLGVAVAGTYLYVRYALAPSAAALEGTGAGASMSRSAVLVKGAWWRVLGITLLIAIIVAIVDQMVQYAVVFLGIFSAAAAGQDPHIGSMITVFAMMVVLLVLGSVLTVPFPYVAATLLYVDRRIRREGFDLTLAASAGLPPHRPPHPPAY</sequence>
<dbReference type="Pfam" id="PF25231">
    <property type="entry name" value="DUF7847"/>
    <property type="match status" value="1"/>
</dbReference>